<dbReference type="AlphaFoldDB" id="A0A016SMB4"/>
<organism evidence="2 3">
    <name type="scientific">Ancylostoma ceylanicum</name>
    <dbReference type="NCBI Taxonomy" id="53326"/>
    <lineage>
        <taxon>Eukaryota</taxon>
        <taxon>Metazoa</taxon>
        <taxon>Ecdysozoa</taxon>
        <taxon>Nematoda</taxon>
        <taxon>Chromadorea</taxon>
        <taxon>Rhabditida</taxon>
        <taxon>Rhabditina</taxon>
        <taxon>Rhabditomorpha</taxon>
        <taxon>Strongyloidea</taxon>
        <taxon>Ancylostomatidae</taxon>
        <taxon>Ancylostomatinae</taxon>
        <taxon>Ancylostoma</taxon>
    </lineage>
</organism>
<keyword evidence="3" id="KW-1185">Reference proteome</keyword>
<comment type="caution">
    <text evidence="2">The sequence shown here is derived from an EMBL/GenBank/DDBJ whole genome shotgun (WGS) entry which is preliminary data.</text>
</comment>
<sequence>MVYRVSSALKMPGNRSHGAKGAPAPSAAKNTEIRDHQWRKVVLAGSSVKSAKDMGPSIQKDVLVPLLWKPQGCGSTDGENESALSIVGKPWVRRVRRSSVEYKRLCHRFVEGVPVRFSSTV</sequence>
<protein>
    <submittedName>
        <fullName evidence="2">Uncharacterized protein</fullName>
    </submittedName>
</protein>
<feature type="compositionally biased region" description="Low complexity" evidence="1">
    <location>
        <begin position="19"/>
        <end position="29"/>
    </location>
</feature>
<evidence type="ECO:0000313" key="3">
    <source>
        <dbReference type="Proteomes" id="UP000024635"/>
    </source>
</evidence>
<evidence type="ECO:0000313" key="2">
    <source>
        <dbReference type="EMBL" id="EYB91765.1"/>
    </source>
</evidence>
<feature type="region of interest" description="Disordered" evidence="1">
    <location>
        <begin position="1"/>
        <end position="31"/>
    </location>
</feature>
<dbReference type="Proteomes" id="UP000024635">
    <property type="component" value="Unassembled WGS sequence"/>
</dbReference>
<evidence type="ECO:0000256" key="1">
    <source>
        <dbReference type="SAM" id="MobiDB-lite"/>
    </source>
</evidence>
<name>A0A016SMB4_9BILA</name>
<reference evidence="3" key="1">
    <citation type="journal article" date="2015" name="Nat. Genet.">
        <title>The genome and transcriptome of the zoonotic hookworm Ancylostoma ceylanicum identify infection-specific gene families.</title>
        <authorList>
            <person name="Schwarz E.M."/>
            <person name="Hu Y."/>
            <person name="Antoshechkin I."/>
            <person name="Miller M.M."/>
            <person name="Sternberg P.W."/>
            <person name="Aroian R.V."/>
        </authorList>
    </citation>
    <scope>NUCLEOTIDE SEQUENCE</scope>
    <source>
        <strain evidence="3">HY135</strain>
    </source>
</reference>
<gene>
    <name evidence="2" type="primary">Acey_s0202.g1778</name>
    <name evidence="2" type="ORF">Y032_0202g1778</name>
</gene>
<dbReference type="EMBL" id="JARK01001538">
    <property type="protein sequence ID" value="EYB91765.1"/>
    <property type="molecule type" value="Genomic_DNA"/>
</dbReference>
<accession>A0A016SMB4</accession>
<proteinExistence type="predicted"/>